<feature type="transmembrane region" description="Helical" evidence="9">
    <location>
        <begin position="309"/>
        <end position="329"/>
    </location>
</feature>
<evidence type="ECO:0000256" key="2">
    <source>
        <dbReference type="ARBA" id="ARBA00022448"/>
    </source>
</evidence>
<dbReference type="InterPro" id="IPR005829">
    <property type="entry name" value="Sugar_transporter_CS"/>
</dbReference>
<dbReference type="CDD" id="cd17321">
    <property type="entry name" value="MFS_MMR_MDR_like"/>
    <property type="match status" value="1"/>
</dbReference>
<dbReference type="EMBL" id="BNBO01000002">
    <property type="protein sequence ID" value="GHH60213.1"/>
    <property type="molecule type" value="Genomic_DNA"/>
</dbReference>
<keyword evidence="12" id="KW-1185">Reference proteome</keyword>
<feature type="transmembrane region" description="Helical" evidence="9">
    <location>
        <begin position="410"/>
        <end position="429"/>
    </location>
</feature>
<dbReference type="GeneID" id="95350977"/>
<feature type="transmembrane region" description="Helical" evidence="9">
    <location>
        <begin position="441"/>
        <end position="460"/>
    </location>
</feature>
<reference evidence="11" key="1">
    <citation type="journal article" date="2014" name="Int. J. Syst. Evol. Microbiol.">
        <title>Complete genome sequence of Corynebacterium casei LMG S-19264T (=DSM 44701T), isolated from a smear-ripened cheese.</title>
        <authorList>
            <consortium name="US DOE Joint Genome Institute (JGI-PGF)"/>
            <person name="Walter F."/>
            <person name="Albersmeier A."/>
            <person name="Kalinowski J."/>
            <person name="Ruckert C."/>
        </authorList>
    </citation>
    <scope>NUCLEOTIDE SEQUENCE</scope>
    <source>
        <strain evidence="11">JCM 4646</strain>
    </source>
</reference>
<feature type="transmembrane region" description="Helical" evidence="9">
    <location>
        <begin position="236"/>
        <end position="253"/>
    </location>
</feature>
<accession>A0A919FBV9</accession>
<dbReference type="PROSITE" id="PS50850">
    <property type="entry name" value="MFS"/>
    <property type="match status" value="1"/>
</dbReference>
<dbReference type="PRINTS" id="PR01036">
    <property type="entry name" value="TCRTETB"/>
</dbReference>
<evidence type="ECO:0000256" key="7">
    <source>
        <dbReference type="ARBA" id="ARBA00023251"/>
    </source>
</evidence>
<feature type="compositionally biased region" description="Low complexity" evidence="8">
    <location>
        <begin position="479"/>
        <end position="493"/>
    </location>
</feature>
<dbReference type="PANTHER" id="PTHR42718">
    <property type="entry name" value="MAJOR FACILITATOR SUPERFAMILY MULTIDRUG TRANSPORTER MFSC"/>
    <property type="match status" value="1"/>
</dbReference>
<dbReference type="InterPro" id="IPR011701">
    <property type="entry name" value="MFS"/>
</dbReference>
<evidence type="ECO:0000256" key="9">
    <source>
        <dbReference type="SAM" id="Phobius"/>
    </source>
</evidence>
<dbReference type="RefSeq" id="WP_190209043.1">
    <property type="nucleotide sequence ID" value="NZ_BNBO01000002.1"/>
</dbReference>
<feature type="transmembrane region" description="Helical" evidence="9">
    <location>
        <begin position="369"/>
        <end position="389"/>
    </location>
</feature>
<keyword evidence="5 9" id="KW-1133">Transmembrane helix</keyword>
<evidence type="ECO:0000256" key="6">
    <source>
        <dbReference type="ARBA" id="ARBA00023136"/>
    </source>
</evidence>
<feature type="transmembrane region" description="Helical" evidence="9">
    <location>
        <begin position="174"/>
        <end position="194"/>
    </location>
</feature>
<feature type="transmembrane region" description="Helical" evidence="9">
    <location>
        <begin position="86"/>
        <end position="112"/>
    </location>
</feature>
<keyword evidence="3" id="KW-1003">Cell membrane</keyword>
<name>A0A919FBV9_9ACTN</name>
<feature type="transmembrane region" description="Helical" evidence="9">
    <location>
        <begin position="21"/>
        <end position="42"/>
    </location>
</feature>
<keyword evidence="7" id="KW-0046">Antibiotic resistance</keyword>
<dbReference type="Gene3D" id="1.20.1250.20">
    <property type="entry name" value="MFS general substrate transporter like domains"/>
    <property type="match status" value="1"/>
</dbReference>
<evidence type="ECO:0000313" key="11">
    <source>
        <dbReference type="EMBL" id="GHH60213.1"/>
    </source>
</evidence>
<dbReference type="AlphaFoldDB" id="A0A919FBV9"/>
<feature type="transmembrane region" description="Helical" evidence="9">
    <location>
        <begin position="206"/>
        <end position="224"/>
    </location>
</feature>
<feature type="transmembrane region" description="Helical" evidence="9">
    <location>
        <begin position="143"/>
        <end position="162"/>
    </location>
</feature>
<dbReference type="InterPro" id="IPR004638">
    <property type="entry name" value="EmrB-like"/>
</dbReference>
<feature type="transmembrane region" description="Helical" evidence="9">
    <location>
        <begin position="62"/>
        <end position="79"/>
    </location>
</feature>
<gene>
    <name evidence="11" type="ORF">GCM10018781_04430</name>
</gene>
<evidence type="ECO:0000259" key="10">
    <source>
        <dbReference type="PROSITE" id="PS50850"/>
    </source>
</evidence>
<dbReference type="PANTHER" id="PTHR42718:SF42">
    <property type="entry name" value="EXPORT PROTEIN"/>
    <property type="match status" value="1"/>
</dbReference>
<evidence type="ECO:0000256" key="4">
    <source>
        <dbReference type="ARBA" id="ARBA00022692"/>
    </source>
</evidence>
<comment type="subcellular location">
    <subcellularLocation>
        <location evidence="1">Cell membrane</location>
        <topology evidence="1">Multi-pass membrane protein</topology>
    </subcellularLocation>
</comment>
<feature type="transmembrane region" description="Helical" evidence="9">
    <location>
        <begin position="118"/>
        <end position="136"/>
    </location>
</feature>
<evidence type="ECO:0000256" key="5">
    <source>
        <dbReference type="ARBA" id="ARBA00022989"/>
    </source>
</evidence>
<dbReference type="InterPro" id="IPR020846">
    <property type="entry name" value="MFS_dom"/>
</dbReference>
<feature type="transmembrane region" description="Helical" evidence="9">
    <location>
        <begin position="338"/>
        <end position="357"/>
    </location>
</feature>
<evidence type="ECO:0000256" key="8">
    <source>
        <dbReference type="SAM" id="MobiDB-lite"/>
    </source>
</evidence>
<feature type="domain" description="Major facilitator superfamily (MFS) profile" evidence="10">
    <location>
        <begin position="20"/>
        <end position="465"/>
    </location>
</feature>
<feature type="transmembrane region" description="Helical" evidence="9">
    <location>
        <begin position="274"/>
        <end position="297"/>
    </location>
</feature>
<evidence type="ECO:0000313" key="12">
    <source>
        <dbReference type="Proteomes" id="UP000617734"/>
    </source>
</evidence>
<evidence type="ECO:0000256" key="1">
    <source>
        <dbReference type="ARBA" id="ARBA00004651"/>
    </source>
</evidence>
<dbReference type="PROSITE" id="PS00216">
    <property type="entry name" value="SUGAR_TRANSPORT_1"/>
    <property type="match status" value="1"/>
</dbReference>
<dbReference type="Proteomes" id="UP000617734">
    <property type="component" value="Unassembled WGS sequence"/>
</dbReference>
<dbReference type="NCBIfam" id="TIGR00711">
    <property type="entry name" value="efflux_EmrB"/>
    <property type="match status" value="1"/>
</dbReference>
<proteinExistence type="predicted"/>
<dbReference type="GO" id="GO:0046677">
    <property type="term" value="P:response to antibiotic"/>
    <property type="evidence" value="ECO:0007669"/>
    <property type="project" value="UniProtKB-KW"/>
</dbReference>
<dbReference type="GO" id="GO:0022857">
    <property type="term" value="F:transmembrane transporter activity"/>
    <property type="evidence" value="ECO:0007669"/>
    <property type="project" value="InterPro"/>
</dbReference>
<organism evidence="11 12">
    <name type="scientific">Kitasatospora indigofera</name>
    <dbReference type="NCBI Taxonomy" id="67307"/>
    <lineage>
        <taxon>Bacteria</taxon>
        <taxon>Bacillati</taxon>
        <taxon>Actinomycetota</taxon>
        <taxon>Actinomycetes</taxon>
        <taxon>Kitasatosporales</taxon>
        <taxon>Streptomycetaceae</taxon>
        <taxon>Kitasatospora</taxon>
    </lineage>
</organism>
<reference evidence="11" key="2">
    <citation type="submission" date="2020-09" db="EMBL/GenBank/DDBJ databases">
        <authorList>
            <person name="Sun Q."/>
            <person name="Ohkuma M."/>
        </authorList>
    </citation>
    <scope>NUCLEOTIDE SEQUENCE</scope>
    <source>
        <strain evidence="11">JCM 4646</strain>
    </source>
</reference>
<keyword evidence="2" id="KW-0813">Transport</keyword>
<protein>
    <submittedName>
        <fullName evidence="11">MFS transporter</fullName>
    </submittedName>
</protein>
<dbReference type="Pfam" id="PF07690">
    <property type="entry name" value="MFS_1"/>
    <property type="match status" value="1"/>
</dbReference>
<dbReference type="SUPFAM" id="SSF103473">
    <property type="entry name" value="MFS general substrate transporter"/>
    <property type="match status" value="2"/>
</dbReference>
<keyword evidence="4 9" id="KW-0812">Transmembrane</keyword>
<dbReference type="InterPro" id="IPR036259">
    <property type="entry name" value="MFS_trans_sf"/>
</dbReference>
<feature type="region of interest" description="Disordered" evidence="8">
    <location>
        <begin position="468"/>
        <end position="513"/>
    </location>
</feature>
<dbReference type="GO" id="GO:0005886">
    <property type="term" value="C:plasma membrane"/>
    <property type="evidence" value="ECO:0007669"/>
    <property type="project" value="UniProtKB-SubCell"/>
</dbReference>
<sequence length="513" mass="52054">MADETLLSGAGETRGDPTRTAVMTGAALFMVSLDNLVVTTALPKIRESLHTGLSGLEWTVNSYTLTFAVLLLTASAVADRFGRRKLFGIGMAIFTLASAAAALAPGIGTLIAARAAQGLGAAIVMPLTLTMLSAAFPPEKRGAALGIWGTIGGLAVALGPVAGGIVIDSVSWQWIFWINVPIGVLLLVLLPGWLAESKGASTRLDITGTVLASAGLFGLVLGLIRGNTAGWTSAEVVLSLIAGAGLLALFLVWESRTPTPMLPLRLFRSVSFSAVNAVAMLMYFGMFGAIFLLTQFIQNVQGVSPLGAGVRLLAWTALTLVGAPIGGILSDKIGGKPIVFVGMALQALGLAWIAVVLSETTTFPDLLPAFLVSGLGMGLYFGPAANLALGSVSRSEEGIASGANNAIREIGGVFGVAVLSAMFSASGGYESKHAMVTGMQPAMWVGAAVVGLGALAALLIRGGNPQPADGPRADLGADAQSGSQPAAKAAPQAVLARKTSGPVKSADQAAAVL</sequence>
<keyword evidence="6 9" id="KW-0472">Membrane</keyword>
<comment type="caution">
    <text evidence="11">The sequence shown here is derived from an EMBL/GenBank/DDBJ whole genome shotgun (WGS) entry which is preliminary data.</text>
</comment>
<evidence type="ECO:0000256" key="3">
    <source>
        <dbReference type="ARBA" id="ARBA00022475"/>
    </source>
</evidence>
<dbReference type="Gene3D" id="1.20.1720.10">
    <property type="entry name" value="Multidrug resistance protein D"/>
    <property type="match status" value="1"/>
</dbReference>